<dbReference type="Pfam" id="PF04892">
    <property type="entry name" value="VanZ"/>
    <property type="match status" value="1"/>
</dbReference>
<feature type="transmembrane region" description="Helical" evidence="1">
    <location>
        <begin position="255"/>
        <end position="278"/>
    </location>
</feature>
<feature type="transmembrane region" description="Helical" evidence="1">
    <location>
        <begin position="6"/>
        <end position="28"/>
    </location>
</feature>
<dbReference type="PATRIC" id="fig|467210.3.peg.2411"/>
<dbReference type="Proteomes" id="UP000070394">
    <property type="component" value="Unassembled WGS sequence"/>
</dbReference>
<dbReference type="EMBL" id="LSDA01000136">
    <property type="protein sequence ID" value="KXB54042.1"/>
    <property type="molecule type" value="Genomic_DNA"/>
</dbReference>
<feature type="transmembrane region" description="Helical" evidence="1">
    <location>
        <begin position="40"/>
        <end position="63"/>
    </location>
</feature>
<comment type="caution">
    <text evidence="3">The sequence shown here is derived from an EMBL/GenBank/DDBJ whole genome shotgun (WGS) entry which is preliminary data.</text>
</comment>
<feature type="transmembrane region" description="Helical" evidence="1">
    <location>
        <begin position="140"/>
        <end position="162"/>
    </location>
</feature>
<keyword evidence="1" id="KW-0472">Membrane</keyword>
<dbReference type="PANTHER" id="PTHR36834:SF1">
    <property type="entry name" value="INTEGRAL MEMBRANE PROTEIN"/>
    <property type="match status" value="1"/>
</dbReference>
<dbReference type="RefSeq" id="WP_060932010.1">
    <property type="nucleotide sequence ID" value="NZ_KQ959846.1"/>
</dbReference>
<dbReference type="InterPro" id="IPR006976">
    <property type="entry name" value="VanZ-like"/>
</dbReference>
<feature type="transmembrane region" description="Helical" evidence="1">
    <location>
        <begin position="290"/>
        <end position="308"/>
    </location>
</feature>
<feature type="transmembrane region" description="Helical" evidence="1">
    <location>
        <begin position="214"/>
        <end position="235"/>
    </location>
</feature>
<feature type="domain" description="VanZ-like" evidence="2">
    <location>
        <begin position="48"/>
        <end position="188"/>
    </location>
</feature>
<feature type="transmembrane region" description="Helical" evidence="1">
    <location>
        <begin position="174"/>
        <end position="194"/>
    </location>
</feature>
<keyword evidence="4" id="KW-1185">Reference proteome</keyword>
<dbReference type="STRING" id="467210.HMPREF1866_02438"/>
<sequence>MNQYLIVSFQAVVLFPIVVAVFTLPYIAYNYHKYGSILSLKVLIVYSFIFYLLCMYCLVILPLPSPEKAATLHSHKMQLEPFLFIKDIIKKAHVIPSEPRTWLTIVLNKAFLVNILNLFLAVPFGMYLRYYFKKSFSQTFILSLLLSLFFEITQLTGLYFIYSGSYRLFDVDDLIVNTLGGILGYAIVGPLMIILPSRDELDEVSYKRGMEISLFRRVVSFFFDMAFVTIITILSRPLMKPFHIVRAFEIVTLSYFSVLPILTKGSTLGNFITSTAIVSNKGGRPKFFAYFLRYFLFFGIYLYLPMYIRQALEKFMLINTDASKDMGYATIELLVALLYFLFLLLTTIKAALHRSLFYERWSKTKIESTVQVQ</sequence>
<keyword evidence="1" id="KW-1133">Transmembrane helix</keyword>
<name>A0A133ZF16_9FIRM</name>
<organism evidence="3 4">
    <name type="scientific">Lachnoanaerobaculum saburreum</name>
    <dbReference type="NCBI Taxonomy" id="467210"/>
    <lineage>
        <taxon>Bacteria</taxon>
        <taxon>Bacillati</taxon>
        <taxon>Bacillota</taxon>
        <taxon>Clostridia</taxon>
        <taxon>Lachnospirales</taxon>
        <taxon>Lachnospiraceae</taxon>
        <taxon>Lachnoanaerobaculum</taxon>
    </lineage>
</organism>
<evidence type="ECO:0000259" key="2">
    <source>
        <dbReference type="Pfam" id="PF04892"/>
    </source>
</evidence>
<dbReference type="InterPro" id="IPR053150">
    <property type="entry name" value="Teicoplanin_resist-assoc"/>
</dbReference>
<keyword evidence="1" id="KW-0812">Transmembrane</keyword>
<feature type="transmembrane region" description="Helical" evidence="1">
    <location>
        <begin position="328"/>
        <end position="352"/>
    </location>
</feature>
<reference evidence="4" key="1">
    <citation type="submission" date="2016-01" db="EMBL/GenBank/DDBJ databases">
        <authorList>
            <person name="Mitreva M."/>
            <person name="Pepin K.H."/>
            <person name="Mihindukulasuriya K.A."/>
            <person name="Fulton R."/>
            <person name="Fronick C."/>
            <person name="O'Laughlin M."/>
            <person name="Miner T."/>
            <person name="Herter B."/>
            <person name="Rosa B.A."/>
            <person name="Cordes M."/>
            <person name="Tomlinson C."/>
            <person name="Wollam A."/>
            <person name="Palsikar V.B."/>
            <person name="Mardis E.R."/>
            <person name="Wilson R.K."/>
        </authorList>
    </citation>
    <scope>NUCLEOTIDE SEQUENCE [LARGE SCALE GENOMIC DNA]</scope>
    <source>
        <strain evidence="4">DNF00896</strain>
    </source>
</reference>
<evidence type="ECO:0000313" key="3">
    <source>
        <dbReference type="EMBL" id="KXB54042.1"/>
    </source>
</evidence>
<evidence type="ECO:0000256" key="1">
    <source>
        <dbReference type="SAM" id="Phobius"/>
    </source>
</evidence>
<proteinExistence type="predicted"/>
<dbReference type="PANTHER" id="PTHR36834">
    <property type="entry name" value="MEMBRANE PROTEIN-RELATED"/>
    <property type="match status" value="1"/>
</dbReference>
<gene>
    <name evidence="3" type="ORF">HMPREF1866_02438</name>
</gene>
<dbReference type="AlphaFoldDB" id="A0A133ZF16"/>
<evidence type="ECO:0000313" key="4">
    <source>
        <dbReference type="Proteomes" id="UP000070394"/>
    </source>
</evidence>
<feature type="transmembrane region" description="Helical" evidence="1">
    <location>
        <begin position="110"/>
        <end position="128"/>
    </location>
</feature>
<accession>A0A133ZF16</accession>
<protein>
    <submittedName>
        <fullName evidence="3">VanZ-like protein</fullName>
    </submittedName>
</protein>
<dbReference type="OrthoDB" id="9805025at2"/>